<dbReference type="OrthoDB" id="3497304at2759"/>
<evidence type="ECO:0000313" key="2">
    <source>
        <dbReference type="Proteomes" id="UP000531561"/>
    </source>
</evidence>
<dbReference type="EMBL" id="JABFCT010000026">
    <property type="protein sequence ID" value="KAF5868265.1"/>
    <property type="molecule type" value="Genomic_DNA"/>
</dbReference>
<dbReference type="Proteomes" id="UP000531561">
    <property type="component" value="Unassembled WGS sequence"/>
</dbReference>
<name>A0A8H6AJ50_9HELO</name>
<proteinExistence type="predicted"/>
<reference evidence="1 2" key="1">
    <citation type="journal article" date="2020" name="Phytopathology">
        <title>A high-quality genome resource of Botrytis fragariae, a new and rapidly spreading fungal pathogen causing strawberry gray mold in the U.S.A.</title>
        <authorList>
            <person name="Wu Y."/>
            <person name="Saski C.A."/>
            <person name="Schnabel G."/>
            <person name="Xiao S."/>
            <person name="Hu M."/>
        </authorList>
    </citation>
    <scope>NUCLEOTIDE SEQUENCE [LARGE SCALE GENOMIC DNA]</scope>
    <source>
        <strain evidence="1 2">BVB16</strain>
    </source>
</reference>
<gene>
    <name evidence="1" type="ORF">Bfra_007462</name>
</gene>
<comment type="caution">
    <text evidence="1">The sequence shown here is derived from an EMBL/GenBank/DDBJ whole genome shotgun (WGS) entry which is preliminary data.</text>
</comment>
<sequence length="268" mass="30971">MSDNLQEVQMEGLTAQELEETVSFFVERQEFKLNRSLLFRKVDILKDENFPLPLRVDIESFRAFSVWLHHDHLPMLQGIYHETSGQITYSGYDPENLYRLATFFDLCSLADNVMDCIRKAHNSLGVGFSKDAITKIYNQQLPHWGLTLYAALWIHLEDTRPNNYMKLTTKAERDDLLENQIIAADVNLHRGPWYPGSQSACRFHLHLAHMNEACIRNHSVDLCTWVIDKDGMVEELQNWRTKRLLNPVNTQSNLSSQVSEASVDTSSD</sequence>
<evidence type="ECO:0000313" key="1">
    <source>
        <dbReference type="EMBL" id="KAF5868265.1"/>
    </source>
</evidence>
<dbReference type="GeneID" id="59261526"/>
<accession>A0A8H6AJ50</accession>
<keyword evidence="2" id="KW-1185">Reference proteome</keyword>
<organism evidence="1 2">
    <name type="scientific">Botrytis fragariae</name>
    <dbReference type="NCBI Taxonomy" id="1964551"/>
    <lineage>
        <taxon>Eukaryota</taxon>
        <taxon>Fungi</taxon>
        <taxon>Dikarya</taxon>
        <taxon>Ascomycota</taxon>
        <taxon>Pezizomycotina</taxon>
        <taxon>Leotiomycetes</taxon>
        <taxon>Helotiales</taxon>
        <taxon>Sclerotiniaceae</taxon>
        <taxon>Botrytis</taxon>
    </lineage>
</organism>
<dbReference type="RefSeq" id="XP_037187214.1">
    <property type="nucleotide sequence ID" value="XM_037337834.1"/>
</dbReference>
<dbReference type="AlphaFoldDB" id="A0A8H6AJ50"/>
<protein>
    <submittedName>
        <fullName evidence="1">Uncharacterized protein</fullName>
    </submittedName>
</protein>